<keyword evidence="3" id="KW-1185">Reference proteome</keyword>
<proteinExistence type="predicted"/>
<organism evidence="2 3">
    <name type="scientific">Branchiibius hedensis</name>
    <dbReference type="NCBI Taxonomy" id="672460"/>
    <lineage>
        <taxon>Bacteria</taxon>
        <taxon>Bacillati</taxon>
        <taxon>Actinomycetota</taxon>
        <taxon>Actinomycetes</taxon>
        <taxon>Micrococcales</taxon>
        <taxon>Dermacoccaceae</taxon>
        <taxon>Branchiibius</taxon>
    </lineage>
</organism>
<dbReference type="AlphaFoldDB" id="A0A2Y9C149"/>
<keyword evidence="1" id="KW-1133">Transmembrane helix</keyword>
<feature type="transmembrane region" description="Helical" evidence="1">
    <location>
        <begin position="40"/>
        <end position="58"/>
    </location>
</feature>
<accession>A0A2Y9C149</accession>
<reference evidence="3" key="1">
    <citation type="submission" date="2016-10" db="EMBL/GenBank/DDBJ databases">
        <authorList>
            <person name="Varghese N."/>
            <person name="Submissions S."/>
        </authorList>
    </citation>
    <scope>NUCLEOTIDE SEQUENCE [LARGE SCALE GENOMIC DNA]</scope>
    <source>
        <strain evidence="3">DSM 22951</strain>
    </source>
</reference>
<dbReference type="RefSeq" id="WP_109684382.1">
    <property type="nucleotide sequence ID" value="NZ_QGDN01000001.1"/>
</dbReference>
<sequence>MTQPTDSPQQLQTANRAGVILSIVAGIVWVVYAMTGAHSVVLVVAIVLSILVGAYWAFGRDFIAKR</sequence>
<gene>
    <name evidence="2" type="ORF">SAMN04489750_1009</name>
</gene>
<evidence type="ECO:0000313" key="2">
    <source>
        <dbReference type="EMBL" id="SSA33723.1"/>
    </source>
</evidence>
<dbReference type="EMBL" id="UESZ01000001">
    <property type="protein sequence ID" value="SSA33723.1"/>
    <property type="molecule type" value="Genomic_DNA"/>
</dbReference>
<feature type="transmembrane region" description="Helical" evidence="1">
    <location>
        <begin position="17"/>
        <end position="34"/>
    </location>
</feature>
<keyword evidence="1" id="KW-0472">Membrane</keyword>
<keyword evidence="1" id="KW-0812">Transmembrane</keyword>
<name>A0A2Y9C149_9MICO</name>
<evidence type="ECO:0000256" key="1">
    <source>
        <dbReference type="SAM" id="Phobius"/>
    </source>
</evidence>
<evidence type="ECO:0000313" key="3">
    <source>
        <dbReference type="Proteomes" id="UP000250028"/>
    </source>
</evidence>
<dbReference type="Proteomes" id="UP000250028">
    <property type="component" value="Unassembled WGS sequence"/>
</dbReference>
<protein>
    <submittedName>
        <fullName evidence="2">Uncharacterized protein</fullName>
    </submittedName>
</protein>